<dbReference type="EMBL" id="LAZR01000069">
    <property type="protein sequence ID" value="KKN95779.1"/>
    <property type="molecule type" value="Genomic_DNA"/>
</dbReference>
<evidence type="ECO:0000313" key="1">
    <source>
        <dbReference type="EMBL" id="KKN95779.1"/>
    </source>
</evidence>
<sequence length="316" mass="37028">MTITKIRKGTKKWGLIQSAKLVTDQYAKAGMKLTLRQIYYRLVAAEVIPNVKASYQSLGKALTDARKNRIIDPEVFEDRTRTSEMETDNVYVMESMWKSWIEDLENKVNGYEIDRWAWQRNKVFVVLEKQALQSVFAAMCDKLGVTLIVNRGYNSYTQIYEIAKQIKEKAMKEVPRNAKNMVFLTFGDHDPSGRDIMRNFQQQLNDEEIYGRFKHCSLTLEQIEQYDLPPAYVKREDARAKKFIREFGDAMVELDALEPAVLQQLVKDEVDKFFDFDAYNDDILTHQKTHLKYFKSQFYDSGIKNTIDEAKKEEED</sequence>
<name>A0A0F9UVP9_9ZZZZ</name>
<proteinExistence type="predicted"/>
<organism evidence="1">
    <name type="scientific">marine sediment metagenome</name>
    <dbReference type="NCBI Taxonomy" id="412755"/>
    <lineage>
        <taxon>unclassified sequences</taxon>
        <taxon>metagenomes</taxon>
        <taxon>ecological metagenomes</taxon>
    </lineage>
</organism>
<comment type="caution">
    <text evidence="1">The sequence shown here is derived from an EMBL/GenBank/DDBJ whole genome shotgun (WGS) entry which is preliminary data.</text>
</comment>
<protein>
    <submittedName>
        <fullName evidence="1">Uncharacterized protein</fullName>
    </submittedName>
</protein>
<dbReference type="AlphaFoldDB" id="A0A0F9UVP9"/>
<reference evidence="1" key="1">
    <citation type="journal article" date="2015" name="Nature">
        <title>Complex archaea that bridge the gap between prokaryotes and eukaryotes.</title>
        <authorList>
            <person name="Spang A."/>
            <person name="Saw J.H."/>
            <person name="Jorgensen S.L."/>
            <person name="Zaremba-Niedzwiedzka K."/>
            <person name="Martijn J."/>
            <person name="Lind A.E."/>
            <person name="van Eijk R."/>
            <person name="Schleper C."/>
            <person name="Guy L."/>
            <person name="Ettema T.J."/>
        </authorList>
    </citation>
    <scope>NUCLEOTIDE SEQUENCE</scope>
</reference>
<accession>A0A0F9UVP9</accession>
<gene>
    <name evidence="1" type="ORF">LCGC14_0176480</name>
</gene>